<sequence length="249" mass="28808">MSFWCVKAYREARIRYGQVMTQKANILVVEDDPALSRLMCYNLEKQDYEVRLATDGQAALDQIARRMPDLVLLDWMLPGLSGLEVCRRLREQAKTRTLPIIMLSARGQETDSVKGLDTGADDYLVKPFGMEALFARVKAILRRMPPPNKNLQFENLVLDRVAHKVERNGRLLALGPTEYRLLEFLMTHPGQVFSREELLEHAWERSSYVELRTVDVHIRRLRQTLNEGDEQDLIRTVRARGYALDLPQN</sequence>
<feature type="domain" description="OmpR/PhoB-type" evidence="16">
    <location>
        <begin position="148"/>
        <end position="246"/>
    </location>
</feature>
<dbReference type="PANTHER" id="PTHR48111">
    <property type="entry name" value="REGULATOR OF RPOS"/>
    <property type="match status" value="1"/>
</dbReference>
<dbReference type="NCBIfam" id="TIGR02154">
    <property type="entry name" value="PhoB"/>
    <property type="match status" value="1"/>
</dbReference>
<feature type="DNA-binding region" description="OmpR/PhoB-type" evidence="14">
    <location>
        <begin position="148"/>
        <end position="246"/>
    </location>
</feature>
<dbReference type="PROSITE" id="PS51755">
    <property type="entry name" value="OMPR_PHOB"/>
    <property type="match status" value="1"/>
</dbReference>
<evidence type="ECO:0000256" key="13">
    <source>
        <dbReference type="PROSITE-ProRule" id="PRU00169"/>
    </source>
</evidence>
<dbReference type="InterPro" id="IPR039420">
    <property type="entry name" value="WalR-like"/>
</dbReference>
<evidence type="ECO:0000313" key="18">
    <source>
        <dbReference type="EMBL" id="GEL58386.1"/>
    </source>
</evidence>
<dbReference type="AlphaFoldDB" id="A0A0D6N6C0"/>
<evidence type="ECO:0000313" key="20">
    <source>
        <dbReference type="Proteomes" id="UP000321891"/>
    </source>
</evidence>
<feature type="modified residue" description="4-aspartylphosphate" evidence="13">
    <location>
        <position position="74"/>
    </location>
</feature>
<feature type="domain" description="Response regulatory" evidence="15">
    <location>
        <begin position="25"/>
        <end position="141"/>
    </location>
</feature>
<dbReference type="Proteomes" id="UP000032671">
    <property type="component" value="Unassembled WGS sequence"/>
</dbReference>
<dbReference type="GO" id="GO:0005829">
    <property type="term" value="C:cytosol"/>
    <property type="evidence" value="ECO:0007669"/>
    <property type="project" value="TreeGrafter"/>
</dbReference>
<name>A0A0D6N6C0_9PROT</name>
<dbReference type="GO" id="GO:0006817">
    <property type="term" value="P:phosphate ion transport"/>
    <property type="evidence" value="ECO:0007669"/>
    <property type="project" value="UniProtKB-KW"/>
</dbReference>
<dbReference type="SMART" id="SM00862">
    <property type="entry name" value="Trans_reg_C"/>
    <property type="match status" value="1"/>
</dbReference>
<keyword evidence="10" id="KW-0010">Activator</keyword>
<accession>A0A0D6N6C0</accession>
<evidence type="ECO:0000259" key="15">
    <source>
        <dbReference type="PROSITE" id="PS50110"/>
    </source>
</evidence>
<evidence type="ECO:0000256" key="10">
    <source>
        <dbReference type="ARBA" id="ARBA00023159"/>
    </source>
</evidence>
<reference evidence="18 20" key="2">
    <citation type="submission" date="2019-07" db="EMBL/GenBank/DDBJ databases">
        <title>Whole genome shotgun sequence of Acetobacter cibinongensis NBRC 16605.</title>
        <authorList>
            <person name="Hosoyama A."/>
            <person name="Uohara A."/>
            <person name="Ohji S."/>
            <person name="Ichikawa N."/>
        </authorList>
    </citation>
    <scope>NUCLEOTIDE SEQUENCE [LARGE SCALE GENOMIC DNA]</scope>
    <source>
        <strain evidence="18 20">NBRC 16605</strain>
    </source>
</reference>
<accession>A0A6N3SPS2</accession>
<evidence type="ECO:0000259" key="16">
    <source>
        <dbReference type="PROSITE" id="PS51755"/>
    </source>
</evidence>
<evidence type="ECO:0000256" key="8">
    <source>
        <dbReference type="ARBA" id="ARBA00023015"/>
    </source>
</evidence>
<protein>
    <recommendedName>
        <fullName evidence="2">Phosphate regulon transcriptional regulatory protein PhoB</fullName>
    </recommendedName>
</protein>
<evidence type="ECO:0000256" key="1">
    <source>
        <dbReference type="ARBA" id="ARBA00004496"/>
    </source>
</evidence>
<dbReference type="FunFam" id="3.40.50.2300:FF:000001">
    <property type="entry name" value="DNA-binding response regulator PhoB"/>
    <property type="match status" value="1"/>
</dbReference>
<dbReference type="InterPro" id="IPR001867">
    <property type="entry name" value="OmpR/PhoB-type_DNA-bd"/>
</dbReference>
<dbReference type="InterPro" id="IPR001789">
    <property type="entry name" value="Sig_transdc_resp-reg_receiver"/>
</dbReference>
<dbReference type="PANTHER" id="PTHR48111:SF40">
    <property type="entry name" value="PHOSPHATE REGULON TRANSCRIPTIONAL REGULATORY PROTEIN PHOB"/>
    <property type="match status" value="1"/>
</dbReference>
<comment type="subcellular location">
    <subcellularLocation>
        <location evidence="1">Cytoplasm</location>
    </subcellularLocation>
</comment>
<evidence type="ECO:0000256" key="7">
    <source>
        <dbReference type="ARBA" id="ARBA00023012"/>
    </source>
</evidence>
<keyword evidence="7" id="KW-0902">Two-component regulatory system</keyword>
<evidence type="ECO:0000256" key="2">
    <source>
        <dbReference type="ARBA" id="ARBA00013332"/>
    </source>
</evidence>
<keyword evidence="6" id="KW-0592">Phosphate transport</keyword>
<evidence type="ECO:0000256" key="11">
    <source>
        <dbReference type="ARBA" id="ARBA00023163"/>
    </source>
</evidence>
<keyword evidence="20" id="KW-1185">Reference proteome</keyword>
<dbReference type="SMART" id="SM00448">
    <property type="entry name" value="REC"/>
    <property type="match status" value="1"/>
</dbReference>
<dbReference type="GO" id="GO:0032993">
    <property type="term" value="C:protein-DNA complex"/>
    <property type="evidence" value="ECO:0007669"/>
    <property type="project" value="TreeGrafter"/>
</dbReference>
<dbReference type="Pfam" id="PF00072">
    <property type="entry name" value="Response_reg"/>
    <property type="match status" value="1"/>
</dbReference>
<gene>
    <name evidence="18" type="primary">phoB</name>
    <name evidence="17" type="ORF">Abci_017_302</name>
    <name evidence="18" type="ORF">ACI01nite_09880</name>
</gene>
<dbReference type="Gene3D" id="6.10.250.690">
    <property type="match status" value="1"/>
</dbReference>
<dbReference type="EMBL" id="BAMV01000017">
    <property type="protein sequence ID" value="GAN61118.1"/>
    <property type="molecule type" value="Genomic_DNA"/>
</dbReference>
<evidence type="ECO:0000256" key="9">
    <source>
        <dbReference type="ARBA" id="ARBA00023125"/>
    </source>
</evidence>
<dbReference type="InterPro" id="IPR036388">
    <property type="entry name" value="WH-like_DNA-bd_sf"/>
</dbReference>
<dbReference type="Gene3D" id="1.10.10.10">
    <property type="entry name" value="Winged helix-like DNA-binding domain superfamily/Winged helix DNA-binding domain"/>
    <property type="match status" value="1"/>
</dbReference>
<evidence type="ECO:0000256" key="4">
    <source>
        <dbReference type="ARBA" id="ARBA00022490"/>
    </source>
</evidence>
<evidence type="ECO:0000256" key="5">
    <source>
        <dbReference type="ARBA" id="ARBA00022553"/>
    </source>
</evidence>
<dbReference type="STRING" id="1231339.Abci_017_302"/>
<dbReference type="SUPFAM" id="SSF46894">
    <property type="entry name" value="C-terminal effector domain of the bipartite response regulators"/>
    <property type="match status" value="1"/>
</dbReference>
<dbReference type="Proteomes" id="UP000321891">
    <property type="component" value="Unassembled WGS sequence"/>
</dbReference>
<dbReference type="Gene3D" id="3.40.50.2300">
    <property type="match status" value="1"/>
</dbReference>
<proteinExistence type="predicted"/>
<dbReference type="CDD" id="cd00383">
    <property type="entry name" value="trans_reg_C"/>
    <property type="match status" value="1"/>
</dbReference>
<dbReference type="InterPro" id="IPR011879">
    <property type="entry name" value="Sig_transdc_resp-reg_PhoB"/>
</dbReference>
<evidence type="ECO:0000256" key="12">
    <source>
        <dbReference type="ARBA" id="ARBA00024735"/>
    </source>
</evidence>
<evidence type="ECO:0000313" key="17">
    <source>
        <dbReference type="EMBL" id="GAN61118.1"/>
    </source>
</evidence>
<evidence type="ECO:0000256" key="6">
    <source>
        <dbReference type="ARBA" id="ARBA00022592"/>
    </source>
</evidence>
<dbReference type="EMBL" id="BJVU01000003">
    <property type="protein sequence ID" value="GEL58386.1"/>
    <property type="molecule type" value="Genomic_DNA"/>
</dbReference>
<dbReference type="GO" id="GO:0006355">
    <property type="term" value="P:regulation of DNA-templated transcription"/>
    <property type="evidence" value="ECO:0007669"/>
    <property type="project" value="InterPro"/>
</dbReference>
<organism evidence="17 19">
    <name type="scientific">Acetobacter cibinongensis</name>
    <dbReference type="NCBI Taxonomy" id="146475"/>
    <lineage>
        <taxon>Bacteria</taxon>
        <taxon>Pseudomonadati</taxon>
        <taxon>Pseudomonadota</taxon>
        <taxon>Alphaproteobacteria</taxon>
        <taxon>Acetobacterales</taxon>
        <taxon>Acetobacteraceae</taxon>
        <taxon>Acetobacter</taxon>
    </lineage>
</organism>
<dbReference type="GO" id="GO:0000976">
    <property type="term" value="F:transcription cis-regulatory region binding"/>
    <property type="evidence" value="ECO:0007669"/>
    <property type="project" value="TreeGrafter"/>
</dbReference>
<dbReference type="GO" id="GO:0000156">
    <property type="term" value="F:phosphorelay response regulator activity"/>
    <property type="evidence" value="ECO:0007669"/>
    <property type="project" value="InterPro"/>
</dbReference>
<keyword evidence="11" id="KW-0804">Transcription</keyword>
<dbReference type="PROSITE" id="PS50110">
    <property type="entry name" value="RESPONSE_REGULATORY"/>
    <property type="match status" value="1"/>
</dbReference>
<dbReference type="InterPro" id="IPR016032">
    <property type="entry name" value="Sig_transdc_resp-reg_C-effctor"/>
</dbReference>
<keyword evidence="3" id="KW-0813">Transport</keyword>
<dbReference type="SUPFAM" id="SSF52172">
    <property type="entry name" value="CheY-like"/>
    <property type="match status" value="1"/>
</dbReference>
<comment type="caution">
    <text evidence="17">The sequence shown here is derived from an EMBL/GenBank/DDBJ whole genome shotgun (WGS) entry which is preliminary data.</text>
</comment>
<reference evidence="17 19" key="1">
    <citation type="submission" date="2012-11" db="EMBL/GenBank/DDBJ databases">
        <title>Whole genome sequence of Acetobacter cibinongensis 4H-1.</title>
        <authorList>
            <person name="Azuma Y."/>
            <person name="Higashiura N."/>
            <person name="Hirakawa H."/>
            <person name="Matsushita K."/>
        </authorList>
    </citation>
    <scope>NUCLEOTIDE SEQUENCE [LARGE SCALE GENOMIC DNA]</scope>
    <source>
        <strain evidence="17 19">4H-1</strain>
    </source>
</reference>
<evidence type="ECO:0000313" key="19">
    <source>
        <dbReference type="Proteomes" id="UP000032671"/>
    </source>
</evidence>
<keyword evidence="5 13" id="KW-0597">Phosphoprotein</keyword>
<keyword evidence="8" id="KW-0805">Transcription regulation</keyword>
<evidence type="ECO:0000256" key="3">
    <source>
        <dbReference type="ARBA" id="ARBA00022448"/>
    </source>
</evidence>
<comment type="function">
    <text evidence="12">This protein is a positive regulator for the phosphate regulon. Transcription of this operon is positively regulated by PhoB and PhoR when phosphate is limited.</text>
</comment>
<dbReference type="Pfam" id="PF00486">
    <property type="entry name" value="Trans_reg_C"/>
    <property type="match status" value="1"/>
</dbReference>
<keyword evidence="4" id="KW-0963">Cytoplasm</keyword>
<keyword evidence="9 14" id="KW-0238">DNA-binding</keyword>
<dbReference type="InterPro" id="IPR011006">
    <property type="entry name" value="CheY-like_superfamily"/>
</dbReference>
<evidence type="ECO:0000256" key="14">
    <source>
        <dbReference type="PROSITE-ProRule" id="PRU01091"/>
    </source>
</evidence>